<organism evidence="2 3">
    <name type="scientific">Flavobacterium alvei</name>
    <dbReference type="NCBI Taxonomy" id="2080416"/>
    <lineage>
        <taxon>Bacteria</taxon>
        <taxon>Pseudomonadati</taxon>
        <taxon>Bacteroidota</taxon>
        <taxon>Flavobacteriia</taxon>
        <taxon>Flavobacteriales</taxon>
        <taxon>Flavobacteriaceae</taxon>
        <taxon>Flavobacterium</taxon>
    </lineage>
</organism>
<dbReference type="Pfam" id="PF19780">
    <property type="entry name" value="DUF6265"/>
    <property type="match status" value="1"/>
</dbReference>
<dbReference type="InterPro" id="IPR046232">
    <property type="entry name" value="DUF6265"/>
</dbReference>
<name>A0A2S5AEX0_9FLAO</name>
<accession>A0A2S5AEX0</accession>
<gene>
    <name evidence="2" type="ORF">C3L50_00625</name>
</gene>
<dbReference type="OrthoDB" id="5382295at2"/>
<dbReference type="AlphaFoldDB" id="A0A2S5AEX0"/>
<comment type="caution">
    <text evidence="2">The sequence shown here is derived from an EMBL/GenBank/DDBJ whole genome shotgun (WGS) entry which is preliminary data.</text>
</comment>
<reference evidence="2 3" key="1">
    <citation type="submission" date="2018-01" db="EMBL/GenBank/DDBJ databases">
        <authorList>
            <person name="Gaut B.S."/>
            <person name="Morton B.R."/>
            <person name="Clegg M.T."/>
            <person name="Duvall M.R."/>
        </authorList>
    </citation>
    <scope>NUCLEOTIDE SEQUENCE [LARGE SCALE GENOMIC DNA]</scope>
    <source>
        <strain evidence="2 3">HR-AY</strain>
    </source>
</reference>
<evidence type="ECO:0000259" key="1">
    <source>
        <dbReference type="Pfam" id="PF19780"/>
    </source>
</evidence>
<dbReference type="Proteomes" id="UP000237310">
    <property type="component" value="Unassembled WGS sequence"/>
</dbReference>
<evidence type="ECO:0000313" key="2">
    <source>
        <dbReference type="EMBL" id="POY41066.1"/>
    </source>
</evidence>
<dbReference type="EMBL" id="PQVG01000001">
    <property type="protein sequence ID" value="POY41066.1"/>
    <property type="molecule type" value="Genomic_DNA"/>
</dbReference>
<proteinExistence type="predicted"/>
<sequence length="158" mass="18143">MKKVTLSLLMLLFLASCKKSKEVSKIVGNDWLVGNWENKSDEGNLSETWTKVNDSIFEGEAYFIKEKDNLHAEKMQLQQKGETLLYIATVKGQNNDKPITFRHNDTIVKQLVFENPKHDFPQKISYSKITKDSIVIEVSGIQQGKPSSERYSMKKTEK</sequence>
<dbReference type="RefSeq" id="WP_103804030.1">
    <property type="nucleotide sequence ID" value="NZ_PQVG01000001.1"/>
</dbReference>
<evidence type="ECO:0000313" key="3">
    <source>
        <dbReference type="Proteomes" id="UP000237310"/>
    </source>
</evidence>
<dbReference type="PROSITE" id="PS51257">
    <property type="entry name" value="PROKAR_LIPOPROTEIN"/>
    <property type="match status" value="1"/>
</dbReference>
<protein>
    <recommendedName>
        <fullName evidence="1">DUF6265 domain-containing protein</fullName>
    </recommendedName>
</protein>
<keyword evidence="3" id="KW-1185">Reference proteome</keyword>
<feature type="domain" description="DUF6265" evidence="1">
    <location>
        <begin position="30"/>
        <end position="139"/>
    </location>
</feature>